<dbReference type="InterPro" id="IPR036770">
    <property type="entry name" value="Ankyrin_rpt-contain_sf"/>
</dbReference>
<feature type="compositionally biased region" description="Basic and acidic residues" evidence="4">
    <location>
        <begin position="143"/>
        <end position="155"/>
    </location>
</feature>
<evidence type="ECO:0000256" key="4">
    <source>
        <dbReference type="SAM" id="MobiDB-lite"/>
    </source>
</evidence>
<keyword evidence="1" id="KW-0677">Repeat</keyword>
<gene>
    <name evidence="5" type="ORF">KFE25_007634</name>
</gene>
<feature type="region of interest" description="Disordered" evidence="4">
    <location>
        <begin position="94"/>
        <end position="155"/>
    </location>
</feature>
<organism evidence="5 6">
    <name type="scientific">Diacronema lutheri</name>
    <name type="common">Unicellular marine alga</name>
    <name type="synonym">Monochrysis lutheri</name>
    <dbReference type="NCBI Taxonomy" id="2081491"/>
    <lineage>
        <taxon>Eukaryota</taxon>
        <taxon>Haptista</taxon>
        <taxon>Haptophyta</taxon>
        <taxon>Pavlovophyceae</taxon>
        <taxon>Pavlovales</taxon>
        <taxon>Pavlovaceae</taxon>
        <taxon>Diacronema</taxon>
    </lineage>
</organism>
<evidence type="ECO:0000256" key="2">
    <source>
        <dbReference type="ARBA" id="ARBA00023043"/>
    </source>
</evidence>
<keyword evidence="6" id="KW-1185">Reference proteome</keyword>
<dbReference type="Gene3D" id="1.25.40.20">
    <property type="entry name" value="Ankyrin repeat-containing domain"/>
    <property type="match status" value="1"/>
</dbReference>
<evidence type="ECO:0000256" key="1">
    <source>
        <dbReference type="ARBA" id="ARBA00022737"/>
    </source>
</evidence>
<dbReference type="SUPFAM" id="SSF48403">
    <property type="entry name" value="Ankyrin repeat"/>
    <property type="match status" value="1"/>
</dbReference>
<name>A0A8J6CFG9_DIALT</name>
<dbReference type="PANTHER" id="PTHR24171">
    <property type="entry name" value="ANKYRIN REPEAT DOMAIN-CONTAINING PROTEIN 39-RELATED"/>
    <property type="match status" value="1"/>
</dbReference>
<sequence>MGDDDGRESREPLTGEQKDAILSEARALRSEAKAKAREVIRSKKSAALGIALPKGPTAKAPAALGTATAAAKPRSAAGALPAVKAKPLVVATATPSSLPAHVGKKSAKPAKAAGAKTKGKHPSARVEGTSAEDEPAAPPALTSEEREAQRAAAARARDELRVEMERAIVEEEERIRATETAARKREAARRALEAKLLEAAFDGELEPIRAQVAEWQAACASTLIGERLAFADANGHTMLSEAAVAGRADVARLLLSAGANPNARNGQGRTPLWRAAFQGHAETARLLLTHGADPRIASTDSETPVMVASAPAIRRELAEWDLARTDALLAEAASAPQWKPPPPDARDPGVPSGQSGQSAQILIRRLPDVLEAVTLRGERYVLVVDLSGKALIFLQYRDVNLLNYCRPADVTPEAVRRALVGALRYGKPLVLDLTLMADVTLGMLDELFEPVLPGGGLCAALLDRRVLQPAVYERLLAVAELDAQSDLRLSQWAERTTANFCFCVVTRNPIVSDEVAERFFVLKCA</sequence>
<feature type="repeat" description="ANK" evidence="3">
    <location>
        <begin position="267"/>
        <end position="299"/>
    </location>
</feature>
<reference evidence="5" key="1">
    <citation type="submission" date="2021-05" db="EMBL/GenBank/DDBJ databases">
        <title>The genome of the haptophyte Pavlova lutheri (Diacronema luteri, Pavlovales) - a model for lipid biosynthesis in eukaryotic algae.</title>
        <authorList>
            <person name="Hulatt C.J."/>
            <person name="Posewitz M.C."/>
        </authorList>
    </citation>
    <scope>NUCLEOTIDE SEQUENCE</scope>
    <source>
        <strain evidence="5">NIVA-4/92</strain>
    </source>
</reference>
<proteinExistence type="predicted"/>
<feature type="region of interest" description="Disordered" evidence="4">
    <location>
        <begin position="1"/>
        <end position="22"/>
    </location>
</feature>
<dbReference type="OMA" id="SEHDRCQ"/>
<dbReference type="PROSITE" id="PS50297">
    <property type="entry name" value="ANK_REP_REGION"/>
    <property type="match status" value="2"/>
</dbReference>
<dbReference type="OrthoDB" id="426293at2759"/>
<protein>
    <submittedName>
        <fullName evidence="5">Uncharacterized protein</fullName>
    </submittedName>
</protein>
<feature type="repeat" description="ANK" evidence="3">
    <location>
        <begin position="234"/>
        <end position="266"/>
    </location>
</feature>
<dbReference type="AlphaFoldDB" id="A0A8J6CFG9"/>
<evidence type="ECO:0000313" key="6">
    <source>
        <dbReference type="Proteomes" id="UP000751190"/>
    </source>
</evidence>
<feature type="region of interest" description="Disordered" evidence="4">
    <location>
        <begin position="333"/>
        <end position="357"/>
    </location>
</feature>
<dbReference type="Proteomes" id="UP000751190">
    <property type="component" value="Unassembled WGS sequence"/>
</dbReference>
<dbReference type="Pfam" id="PF12796">
    <property type="entry name" value="Ank_2"/>
    <property type="match status" value="1"/>
</dbReference>
<comment type="caution">
    <text evidence="5">The sequence shown here is derived from an EMBL/GenBank/DDBJ whole genome shotgun (WGS) entry which is preliminary data.</text>
</comment>
<evidence type="ECO:0000256" key="3">
    <source>
        <dbReference type="PROSITE-ProRule" id="PRU00023"/>
    </source>
</evidence>
<dbReference type="InterPro" id="IPR002110">
    <property type="entry name" value="Ankyrin_rpt"/>
</dbReference>
<dbReference type="SMART" id="SM00248">
    <property type="entry name" value="ANK"/>
    <property type="match status" value="2"/>
</dbReference>
<feature type="compositionally biased region" description="Basic and acidic residues" evidence="4">
    <location>
        <begin position="7"/>
        <end position="22"/>
    </location>
</feature>
<accession>A0A8J6CFG9</accession>
<dbReference type="PANTHER" id="PTHR24171:SF9">
    <property type="entry name" value="ANKYRIN REPEAT DOMAIN-CONTAINING PROTEIN 39"/>
    <property type="match status" value="1"/>
</dbReference>
<evidence type="ECO:0000313" key="5">
    <source>
        <dbReference type="EMBL" id="KAG8469116.1"/>
    </source>
</evidence>
<keyword evidence="2 3" id="KW-0040">ANK repeat</keyword>
<dbReference type="EMBL" id="JAGTXO010000003">
    <property type="protein sequence ID" value="KAG8469116.1"/>
    <property type="molecule type" value="Genomic_DNA"/>
</dbReference>
<dbReference type="PROSITE" id="PS50088">
    <property type="entry name" value="ANK_REPEAT"/>
    <property type="match status" value="2"/>
</dbReference>